<protein>
    <recommendedName>
        <fullName evidence="3">MGS-like domain-containing protein</fullName>
    </recommendedName>
</protein>
<dbReference type="PANTHER" id="PTHR30492:SF0">
    <property type="entry name" value="METHYLGLYOXAL SYNTHASE"/>
    <property type="match status" value="1"/>
</dbReference>
<dbReference type="GO" id="GO:0019242">
    <property type="term" value="P:methylglyoxal biosynthetic process"/>
    <property type="evidence" value="ECO:0007669"/>
    <property type="project" value="InterPro"/>
</dbReference>
<dbReference type="PROSITE" id="PS01335">
    <property type="entry name" value="METHYLGLYOXAL_SYNTH"/>
    <property type="match status" value="1"/>
</dbReference>
<evidence type="ECO:0000313" key="2">
    <source>
        <dbReference type="EMBL" id="CAD9684483.1"/>
    </source>
</evidence>
<dbReference type="Gene3D" id="3.40.50.1380">
    <property type="entry name" value="Methylglyoxal synthase-like domain"/>
    <property type="match status" value="1"/>
</dbReference>
<feature type="region of interest" description="Disordered" evidence="1">
    <location>
        <begin position="1"/>
        <end position="20"/>
    </location>
</feature>
<evidence type="ECO:0008006" key="3">
    <source>
        <dbReference type="Google" id="ProtNLM"/>
    </source>
</evidence>
<dbReference type="AlphaFoldDB" id="A0A7S2RYT0"/>
<dbReference type="PANTHER" id="PTHR30492">
    <property type="entry name" value="METHYLGLYOXAL SYNTHASE"/>
    <property type="match status" value="1"/>
</dbReference>
<dbReference type="EMBL" id="HBHI01020694">
    <property type="protein sequence ID" value="CAD9684483.1"/>
    <property type="molecule type" value="Transcribed_RNA"/>
</dbReference>
<dbReference type="InterPro" id="IPR004363">
    <property type="entry name" value="Methylgl_synth"/>
</dbReference>
<dbReference type="InterPro" id="IPR036914">
    <property type="entry name" value="MGS-like_dom_sf"/>
</dbReference>
<feature type="compositionally biased region" description="Acidic residues" evidence="1">
    <location>
        <begin position="1"/>
        <end position="13"/>
    </location>
</feature>
<reference evidence="2" key="1">
    <citation type="submission" date="2021-01" db="EMBL/GenBank/DDBJ databases">
        <authorList>
            <person name="Corre E."/>
            <person name="Pelletier E."/>
            <person name="Niang G."/>
            <person name="Scheremetjew M."/>
            <person name="Finn R."/>
            <person name="Kale V."/>
            <person name="Holt S."/>
            <person name="Cochrane G."/>
            <person name="Meng A."/>
            <person name="Brown T."/>
            <person name="Cohen L."/>
        </authorList>
    </citation>
    <scope>NUCLEOTIDE SEQUENCE</scope>
    <source>
        <strain evidence="2">CCMP1452</strain>
    </source>
</reference>
<dbReference type="SUPFAM" id="SSF52335">
    <property type="entry name" value="Methylglyoxal synthase-like"/>
    <property type="match status" value="1"/>
</dbReference>
<dbReference type="GO" id="GO:0005829">
    <property type="term" value="C:cytosol"/>
    <property type="evidence" value="ECO:0007669"/>
    <property type="project" value="TreeGrafter"/>
</dbReference>
<dbReference type="NCBIfam" id="NF003559">
    <property type="entry name" value="PRK05234.1"/>
    <property type="match status" value="1"/>
</dbReference>
<dbReference type="GO" id="GO:0008929">
    <property type="term" value="F:methylglyoxal synthase activity"/>
    <property type="evidence" value="ECO:0007669"/>
    <property type="project" value="InterPro"/>
</dbReference>
<organism evidence="2">
    <name type="scientific">Eucampia antarctica</name>
    <dbReference type="NCBI Taxonomy" id="49252"/>
    <lineage>
        <taxon>Eukaryota</taxon>
        <taxon>Sar</taxon>
        <taxon>Stramenopiles</taxon>
        <taxon>Ochrophyta</taxon>
        <taxon>Bacillariophyta</taxon>
        <taxon>Mediophyceae</taxon>
        <taxon>Biddulphiophycidae</taxon>
        <taxon>Hemiaulales</taxon>
        <taxon>Hemiaulaceae</taxon>
        <taxon>Eucampia</taxon>
    </lineage>
</organism>
<evidence type="ECO:0000256" key="1">
    <source>
        <dbReference type="SAM" id="MobiDB-lite"/>
    </source>
</evidence>
<name>A0A7S2RYT0_9STRA</name>
<sequence length="261" mass="29171">MDDEQYDEGDDVAEQLPRSLNNRVSTLLQVKEDSDESNLKESFLPQSDSSKFNHDEIFRQEVALMRAVNLPFRSHFKQKEMRCLALVAHNHMKPAMHEFIESHSEILKKFRLTGTNTTMTMCKKIFGANNPEVVYGPKFTSGPLGGDAQLCALMCLEDVGGIIFFMDPLSAHPHSADIESLVRLSNVHNILLASNPTSGVAQMYMLREALNTGKIGMMPSFFETLESPSVASYKAAQARALKGAMKEGKSRRNLMTTKVLR</sequence>
<gene>
    <name evidence="2" type="ORF">EANT1437_LOCUS10614</name>
</gene>
<dbReference type="InterPro" id="IPR018148">
    <property type="entry name" value="Methylglyoxal_synth_AS"/>
</dbReference>
<accession>A0A7S2RYT0</accession>
<proteinExistence type="predicted"/>